<comment type="caution">
    <text evidence="8">The sequence shown here is derived from an EMBL/GenBank/DDBJ whole genome shotgun (WGS) entry which is preliminary data.</text>
</comment>
<evidence type="ECO:0000256" key="3">
    <source>
        <dbReference type="ARBA" id="ARBA00022692"/>
    </source>
</evidence>
<organism evidence="8">
    <name type="scientific">bioreactor metagenome</name>
    <dbReference type="NCBI Taxonomy" id="1076179"/>
    <lineage>
        <taxon>unclassified sequences</taxon>
        <taxon>metagenomes</taxon>
        <taxon>ecological metagenomes</taxon>
    </lineage>
</organism>
<feature type="transmembrane region" description="Helical" evidence="7">
    <location>
        <begin position="39"/>
        <end position="58"/>
    </location>
</feature>
<feature type="transmembrane region" description="Helical" evidence="7">
    <location>
        <begin position="97"/>
        <end position="117"/>
    </location>
</feature>
<comment type="similarity">
    <text evidence="2">Belongs to the autoinducer-2 exporter (AI-2E) (TC 2.A.86) family.</text>
</comment>
<proteinExistence type="inferred from homology"/>
<evidence type="ECO:0000256" key="7">
    <source>
        <dbReference type="SAM" id="Phobius"/>
    </source>
</evidence>
<name>A0A644X0F0_9ZZZZ</name>
<evidence type="ECO:0000256" key="2">
    <source>
        <dbReference type="ARBA" id="ARBA00009773"/>
    </source>
</evidence>
<dbReference type="PANTHER" id="PTHR21716">
    <property type="entry name" value="TRANSMEMBRANE PROTEIN"/>
    <property type="match status" value="1"/>
</dbReference>
<keyword evidence="3 7" id="KW-0812">Transmembrane</keyword>
<evidence type="ECO:0000256" key="1">
    <source>
        <dbReference type="ARBA" id="ARBA00004141"/>
    </source>
</evidence>
<feature type="transmembrane region" description="Helical" evidence="7">
    <location>
        <begin position="137"/>
        <end position="163"/>
    </location>
</feature>
<keyword evidence="4 7" id="KW-1133">Transmembrane helix</keyword>
<feature type="transmembrane region" description="Helical" evidence="7">
    <location>
        <begin position="64"/>
        <end position="90"/>
    </location>
</feature>
<evidence type="ECO:0000313" key="8">
    <source>
        <dbReference type="EMBL" id="MPM09559.1"/>
    </source>
</evidence>
<dbReference type="Pfam" id="PF01594">
    <property type="entry name" value="AI-2E_transport"/>
    <property type="match status" value="1"/>
</dbReference>
<protein>
    <recommendedName>
        <fullName evidence="9">AI-2E family transporter</fullName>
    </recommendedName>
</protein>
<dbReference type="PANTHER" id="PTHR21716:SF68">
    <property type="entry name" value="TRANSPORT PROTEIN YTVI-RELATED"/>
    <property type="match status" value="1"/>
</dbReference>
<evidence type="ECO:0000256" key="5">
    <source>
        <dbReference type="ARBA" id="ARBA00023136"/>
    </source>
</evidence>
<evidence type="ECO:0008006" key="9">
    <source>
        <dbReference type="Google" id="ProtNLM"/>
    </source>
</evidence>
<gene>
    <name evidence="8" type="ORF">SDC9_55880</name>
</gene>
<keyword evidence="5 7" id="KW-0472">Membrane</keyword>
<dbReference type="GO" id="GO:0055085">
    <property type="term" value="P:transmembrane transport"/>
    <property type="evidence" value="ECO:0007669"/>
    <property type="project" value="TreeGrafter"/>
</dbReference>
<evidence type="ECO:0000256" key="4">
    <source>
        <dbReference type="ARBA" id="ARBA00022989"/>
    </source>
</evidence>
<evidence type="ECO:0000256" key="6">
    <source>
        <dbReference type="SAM" id="MobiDB-lite"/>
    </source>
</evidence>
<accession>A0A644X0F0</accession>
<dbReference type="AlphaFoldDB" id="A0A644X0F0"/>
<reference evidence="8" key="1">
    <citation type="submission" date="2019-08" db="EMBL/GenBank/DDBJ databases">
        <authorList>
            <person name="Kucharzyk K."/>
            <person name="Murdoch R.W."/>
            <person name="Higgins S."/>
            <person name="Loffler F."/>
        </authorList>
    </citation>
    <scope>NUCLEOTIDE SEQUENCE</scope>
</reference>
<dbReference type="EMBL" id="VSSQ01001584">
    <property type="protein sequence ID" value="MPM09559.1"/>
    <property type="molecule type" value="Genomic_DNA"/>
</dbReference>
<comment type="subcellular location">
    <subcellularLocation>
        <location evidence="1">Membrane</location>
        <topology evidence="1">Multi-pass membrane protein</topology>
    </subcellularLocation>
</comment>
<dbReference type="GO" id="GO:0016020">
    <property type="term" value="C:membrane"/>
    <property type="evidence" value="ECO:0007669"/>
    <property type="project" value="UniProtKB-SubCell"/>
</dbReference>
<sequence length="192" mass="19709">MEQTTQKPEELKPEHKENRAVTALKALGSAALGFGKAQLILLGVNFVVITTGMLIAGMKGWSPLIAIGISLLDLLPVIGSGIVFVPWAIVALLLKNVPMAITVGATYIAMVVLRMILDPIITGKNIGLSPLLTLAASVAGLILFGAAGAIIGPAIAAVANILFRVLFPKKSAKKAEQPETGAGGSEQSPPGA</sequence>
<feature type="region of interest" description="Disordered" evidence="6">
    <location>
        <begin position="172"/>
        <end position="192"/>
    </location>
</feature>
<dbReference type="InterPro" id="IPR002549">
    <property type="entry name" value="AI-2E-like"/>
</dbReference>